<evidence type="ECO:0000313" key="2">
    <source>
        <dbReference type="Proteomes" id="UP000596742"/>
    </source>
</evidence>
<dbReference type="OrthoDB" id="9984024at2759"/>
<dbReference type="EMBL" id="UYJE01009108">
    <property type="protein sequence ID" value="VDI70110.1"/>
    <property type="molecule type" value="Genomic_DNA"/>
</dbReference>
<dbReference type="AlphaFoldDB" id="A0A8B6GWN9"/>
<comment type="caution">
    <text evidence="1">The sequence shown here is derived from an EMBL/GenBank/DDBJ whole genome shotgun (WGS) entry which is preliminary data.</text>
</comment>
<sequence>MEMFGGDFNAYMACKAQFALQSNWWPSPIAGLFSYQVWNGYDGFWEDGIALETFTNFIAFVGNNTRYQEVIKSSVRELYSLLEAYGPYPSFDDMAWYALVMCGFTKYSDGTNFSKVV</sequence>
<accession>A0A8B6GWN9</accession>
<gene>
    <name evidence="1" type="ORF">MGAL_10B020834</name>
</gene>
<evidence type="ECO:0000313" key="1">
    <source>
        <dbReference type="EMBL" id="VDI70110.1"/>
    </source>
</evidence>
<protein>
    <submittedName>
        <fullName evidence="1">Uncharacterized protein</fullName>
    </submittedName>
</protein>
<proteinExistence type="predicted"/>
<reference evidence="1" key="1">
    <citation type="submission" date="2018-11" db="EMBL/GenBank/DDBJ databases">
        <authorList>
            <person name="Alioto T."/>
            <person name="Alioto T."/>
        </authorList>
    </citation>
    <scope>NUCLEOTIDE SEQUENCE</scope>
</reference>
<dbReference type="Proteomes" id="UP000596742">
    <property type="component" value="Unassembled WGS sequence"/>
</dbReference>
<name>A0A8B6GWN9_MYTGA</name>
<organism evidence="1 2">
    <name type="scientific">Mytilus galloprovincialis</name>
    <name type="common">Mediterranean mussel</name>
    <dbReference type="NCBI Taxonomy" id="29158"/>
    <lineage>
        <taxon>Eukaryota</taxon>
        <taxon>Metazoa</taxon>
        <taxon>Spiralia</taxon>
        <taxon>Lophotrochozoa</taxon>
        <taxon>Mollusca</taxon>
        <taxon>Bivalvia</taxon>
        <taxon>Autobranchia</taxon>
        <taxon>Pteriomorphia</taxon>
        <taxon>Mytilida</taxon>
        <taxon>Mytiloidea</taxon>
        <taxon>Mytilidae</taxon>
        <taxon>Mytilinae</taxon>
        <taxon>Mytilus</taxon>
    </lineage>
</organism>
<keyword evidence="2" id="KW-1185">Reference proteome</keyword>